<evidence type="ECO:0000313" key="5">
    <source>
        <dbReference type="Proteomes" id="UP000077177"/>
    </source>
</evidence>
<keyword evidence="1" id="KW-0472">Membrane</keyword>
<name>A0A172TY74_9BACT</name>
<dbReference type="AlphaFoldDB" id="A0A172TY74"/>
<sequence length="205" mass="22858">MICFKERYRKLFLFIFLIICSQYGLAQNADITLLQNINLHRPQKLDAGFRFVANTTYPVSLAVPMVMLGTGYLKKDSALKNQGLQTGAALVIAAVITEGLKRSIQRPRPFVTYPFIEKATEGDGSSFPSGHVSIAFATATSLYLWNHKWYVAVPSFVWASTVAYARMDLGVHYPSDVLAGAIVGSASAFLSYKANKWIHKKRKMR</sequence>
<dbReference type="STRING" id="1492898.SY85_16335"/>
<dbReference type="PANTHER" id="PTHR14969">
    <property type="entry name" value="SPHINGOSINE-1-PHOSPHATE PHOSPHOHYDROLASE"/>
    <property type="match status" value="1"/>
</dbReference>
<reference evidence="4 5" key="2">
    <citation type="journal article" date="2016" name="Int. J. Syst. Evol. Microbiol.">
        <title>Flavisolibacter tropicus sp. nov., isolated from tropical soil.</title>
        <authorList>
            <person name="Lee J.J."/>
            <person name="Kang M.S."/>
            <person name="Kim G.S."/>
            <person name="Lee C.S."/>
            <person name="Lim S."/>
            <person name="Lee J."/>
            <person name="Roh S.H."/>
            <person name="Kang H."/>
            <person name="Ha J.M."/>
            <person name="Bae S."/>
            <person name="Jung H.Y."/>
            <person name="Kim M.K."/>
        </authorList>
    </citation>
    <scope>NUCLEOTIDE SEQUENCE [LARGE SCALE GENOMIC DNA]</scope>
    <source>
        <strain evidence="4 5">LCS9</strain>
    </source>
</reference>
<dbReference type="Proteomes" id="UP000077177">
    <property type="component" value="Chromosome"/>
</dbReference>
<protein>
    <recommendedName>
        <fullName evidence="3">Phosphatidic acid phosphatase type 2/haloperoxidase domain-containing protein</fullName>
    </recommendedName>
</protein>
<proteinExistence type="predicted"/>
<dbReference type="Pfam" id="PF01569">
    <property type="entry name" value="PAP2"/>
    <property type="match status" value="1"/>
</dbReference>
<feature type="transmembrane region" description="Helical" evidence="1">
    <location>
        <begin position="149"/>
        <end position="165"/>
    </location>
</feature>
<gene>
    <name evidence="4" type="ORF">SY85_16335</name>
</gene>
<dbReference type="InterPro" id="IPR036938">
    <property type="entry name" value="PAP2/HPO_sf"/>
</dbReference>
<keyword evidence="5" id="KW-1185">Reference proteome</keyword>
<dbReference type="CDD" id="cd01610">
    <property type="entry name" value="PAP2_like"/>
    <property type="match status" value="1"/>
</dbReference>
<feature type="chain" id="PRO_5008001381" description="Phosphatidic acid phosphatase type 2/haloperoxidase domain-containing protein" evidence="2">
    <location>
        <begin position="27"/>
        <end position="205"/>
    </location>
</feature>
<keyword evidence="1" id="KW-0812">Transmembrane</keyword>
<dbReference type="EMBL" id="CP011390">
    <property type="protein sequence ID" value="ANE51824.1"/>
    <property type="molecule type" value="Genomic_DNA"/>
</dbReference>
<feature type="signal peptide" evidence="2">
    <location>
        <begin position="1"/>
        <end position="26"/>
    </location>
</feature>
<evidence type="ECO:0000256" key="1">
    <source>
        <dbReference type="SAM" id="Phobius"/>
    </source>
</evidence>
<keyword evidence="1" id="KW-1133">Transmembrane helix</keyword>
<feature type="transmembrane region" description="Helical" evidence="1">
    <location>
        <begin position="50"/>
        <end position="73"/>
    </location>
</feature>
<dbReference type="PANTHER" id="PTHR14969:SF13">
    <property type="entry name" value="AT30094P"/>
    <property type="match status" value="1"/>
</dbReference>
<feature type="transmembrane region" description="Helical" evidence="1">
    <location>
        <begin position="177"/>
        <end position="195"/>
    </location>
</feature>
<keyword evidence="2" id="KW-0732">Signal</keyword>
<organism evidence="4 5">
    <name type="scientific">Flavisolibacter tropicus</name>
    <dbReference type="NCBI Taxonomy" id="1492898"/>
    <lineage>
        <taxon>Bacteria</taxon>
        <taxon>Pseudomonadati</taxon>
        <taxon>Bacteroidota</taxon>
        <taxon>Chitinophagia</taxon>
        <taxon>Chitinophagales</taxon>
        <taxon>Chitinophagaceae</taxon>
        <taxon>Flavisolibacter</taxon>
    </lineage>
</organism>
<dbReference type="Gene3D" id="1.20.144.10">
    <property type="entry name" value="Phosphatidic acid phosphatase type 2/haloperoxidase"/>
    <property type="match status" value="1"/>
</dbReference>
<dbReference type="RefSeq" id="WP_066405957.1">
    <property type="nucleotide sequence ID" value="NZ_CP011390.1"/>
</dbReference>
<evidence type="ECO:0000256" key="2">
    <source>
        <dbReference type="SAM" id="SignalP"/>
    </source>
</evidence>
<accession>A0A172TY74</accession>
<dbReference type="SMART" id="SM00014">
    <property type="entry name" value="acidPPc"/>
    <property type="match status" value="1"/>
</dbReference>
<reference evidence="5" key="1">
    <citation type="submission" date="2015-01" db="EMBL/GenBank/DDBJ databases">
        <title>Flavisolibacter sp./LCS9/ whole genome sequencing.</title>
        <authorList>
            <person name="Kim M.K."/>
            <person name="Srinivasan S."/>
            <person name="Lee J.-J."/>
        </authorList>
    </citation>
    <scope>NUCLEOTIDE SEQUENCE [LARGE SCALE GENOMIC DNA]</scope>
    <source>
        <strain evidence="5">LCS9</strain>
    </source>
</reference>
<evidence type="ECO:0000259" key="3">
    <source>
        <dbReference type="SMART" id="SM00014"/>
    </source>
</evidence>
<dbReference type="KEGG" id="fla:SY85_16335"/>
<feature type="domain" description="Phosphatidic acid phosphatase type 2/haloperoxidase" evidence="3">
    <location>
        <begin position="81"/>
        <end position="192"/>
    </location>
</feature>
<dbReference type="InterPro" id="IPR000326">
    <property type="entry name" value="PAP2/HPO"/>
</dbReference>
<dbReference type="SUPFAM" id="SSF48317">
    <property type="entry name" value="Acid phosphatase/Vanadium-dependent haloperoxidase"/>
    <property type="match status" value="1"/>
</dbReference>
<evidence type="ECO:0000313" key="4">
    <source>
        <dbReference type="EMBL" id="ANE51824.1"/>
    </source>
</evidence>